<protein>
    <submittedName>
        <fullName evidence="2">Uncharacterized protein</fullName>
    </submittedName>
</protein>
<proteinExistence type="predicted"/>
<organism evidence="2 3">
    <name type="scientific">Platanthera zijinensis</name>
    <dbReference type="NCBI Taxonomy" id="2320716"/>
    <lineage>
        <taxon>Eukaryota</taxon>
        <taxon>Viridiplantae</taxon>
        <taxon>Streptophyta</taxon>
        <taxon>Embryophyta</taxon>
        <taxon>Tracheophyta</taxon>
        <taxon>Spermatophyta</taxon>
        <taxon>Magnoliopsida</taxon>
        <taxon>Liliopsida</taxon>
        <taxon>Asparagales</taxon>
        <taxon>Orchidaceae</taxon>
        <taxon>Orchidoideae</taxon>
        <taxon>Orchideae</taxon>
        <taxon>Orchidinae</taxon>
        <taxon>Platanthera</taxon>
    </lineage>
</organism>
<sequence length="123" mass="13907">MDVSADFTVTSVNTKSSKSEVSTKEFSGNREGNQCETSSEDSVTRKSCDTKYSRNQNNNRNSSQQIQHSSNFTTHVMRRQEEVGNGYDSGHGNASTSSFEFHRKDNINHHPIISHFYRNVPSK</sequence>
<name>A0AAP0GFD7_9ASPA</name>
<gene>
    <name evidence="2" type="ORF">KSP39_PZI001597</name>
</gene>
<accession>A0AAP0GFD7</accession>
<feature type="compositionally biased region" description="Low complexity" evidence="1">
    <location>
        <begin position="7"/>
        <end position="16"/>
    </location>
</feature>
<dbReference type="AlphaFoldDB" id="A0AAP0GFD7"/>
<dbReference type="Proteomes" id="UP001418222">
    <property type="component" value="Unassembled WGS sequence"/>
</dbReference>
<comment type="caution">
    <text evidence="2">The sequence shown here is derived from an EMBL/GenBank/DDBJ whole genome shotgun (WGS) entry which is preliminary data.</text>
</comment>
<keyword evidence="3" id="KW-1185">Reference proteome</keyword>
<feature type="region of interest" description="Disordered" evidence="1">
    <location>
        <begin position="1"/>
        <end position="102"/>
    </location>
</feature>
<evidence type="ECO:0000313" key="3">
    <source>
        <dbReference type="Proteomes" id="UP001418222"/>
    </source>
</evidence>
<feature type="compositionally biased region" description="Basic and acidic residues" evidence="1">
    <location>
        <begin position="42"/>
        <end position="52"/>
    </location>
</feature>
<evidence type="ECO:0000313" key="2">
    <source>
        <dbReference type="EMBL" id="KAK8956851.1"/>
    </source>
</evidence>
<reference evidence="2 3" key="1">
    <citation type="journal article" date="2022" name="Nat. Plants">
        <title>Genomes of leafy and leafless Platanthera orchids illuminate the evolution of mycoheterotrophy.</title>
        <authorList>
            <person name="Li M.H."/>
            <person name="Liu K.W."/>
            <person name="Li Z."/>
            <person name="Lu H.C."/>
            <person name="Ye Q.L."/>
            <person name="Zhang D."/>
            <person name="Wang J.Y."/>
            <person name="Li Y.F."/>
            <person name="Zhong Z.M."/>
            <person name="Liu X."/>
            <person name="Yu X."/>
            <person name="Liu D.K."/>
            <person name="Tu X.D."/>
            <person name="Liu B."/>
            <person name="Hao Y."/>
            <person name="Liao X.Y."/>
            <person name="Jiang Y.T."/>
            <person name="Sun W.H."/>
            <person name="Chen J."/>
            <person name="Chen Y.Q."/>
            <person name="Ai Y."/>
            <person name="Zhai J.W."/>
            <person name="Wu S.S."/>
            <person name="Zhou Z."/>
            <person name="Hsiao Y.Y."/>
            <person name="Wu W.L."/>
            <person name="Chen Y.Y."/>
            <person name="Lin Y.F."/>
            <person name="Hsu J.L."/>
            <person name="Li C.Y."/>
            <person name="Wang Z.W."/>
            <person name="Zhao X."/>
            <person name="Zhong W.Y."/>
            <person name="Ma X.K."/>
            <person name="Ma L."/>
            <person name="Huang J."/>
            <person name="Chen G.Z."/>
            <person name="Huang M.Z."/>
            <person name="Huang L."/>
            <person name="Peng D.H."/>
            <person name="Luo Y.B."/>
            <person name="Zou S.Q."/>
            <person name="Chen S.P."/>
            <person name="Lan S."/>
            <person name="Tsai W.C."/>
            <person name="Van de Peer Y."/>
            <person name="Liu Z.J."/>
        </authorList>
    </citation>
    <scope>NUCLEOTIDE SEQUENCE [LARGE SCALE GENOMIC DNA]</scope>
    <source>
        <strain evidence="2">Lor287</strain>
    </source>
</reference>
<feature type="compositionally biased region" description="Low complexity" evidence="1">
    <location>
        <begin position="53"/>
        <end position="71"/>
    </location>
</feature>
<feature type="compositionally biased region" description="Polar residues" evidence="1">
    <location>
        <begin position="30"/>
        <end position="41"/>
    </location>
</feature>
<evidence type="ECO:0000256" key="1">
    <source>
        <dbReference type="SAM" id="MobiDB-lite"/>
    </source>
</evidence>
<dbReference type="EMBL" id="JBBWWQ010000001">
    <property type="protein sequence ID" value="KAK8956851.1"/>
    <property type="molecule type" value="Genomic_DNA"/>
</dbReference>